<reference evidence="2" key="1">
    <citation type="journal article" date="2019" name="Gigascience">
        <title>De novo genome assembly of the endangered Acer yangbiense, a plant species with extremely small populations endemic to Yunnan Province, China.</title>
        <authorList>
            <person name="Yang J."/>
            <person name="Wariss H.M."/>
            <person name="Tao L."/>
            <person name="Zhang R."/>
            <person name="Yun Q."/>
            <person name="Hollingsworth P."/>
            <person name="Dao Z."/>
            <person name="Luo G."/>
            <person name="Guo H."/>
            <person name="Ma Y."/>
            <person name="Sun W."/>
        </authorList>
    </citation>
    <scope>NUCLEOTIDE SEQUENCE [LARGE SCALE GENOMIC DNA]</scope>
    <source>
        <strain evidence="2">cv. br00</strain>
    </source>
</reference>
<dbReference type="PANTHER" id="PTHR37610:SF100">
    <property type="entry name" value="COPIA-LIKE POLYPROTEIN_RETROTRANSPOSON"/>
    <property type="match status" value="1"/>
</dbReference>
<gene>
    <name evidence="1" type="ORF">DKX38_002814</name>
</gene>
<evidence type="ECO:0000313" key="2">
    <source>
        <dbReference type="Proteomes" id="UP000326939"/>
    </source>
</evidence>
<organism evidence="1 2">
    <name type="scientific">Salix brachista</name>
    <dbReference type="NCBI Taxonomy" id="2182728"/>
    <lineage>
        <taxon>Eukaryota</taxon>
        <taxon>Viridiplantae</taxon>
        <taxon>Streptophyta</taxon>
        <taxon>Embryophyta</taxon>
        <taxon>Tracheophyta</taxon>
        <taxon>Spermatophyta</taxon>
        <taxon>Magnoliopsida</taxon>
        <taxon>eudicotyledons</taxon>
        <taxon>Gunneridae</taxon>
        <taxon>Pentapetalae</taxon>
        <taxon>rosids</taxon>
        <taxon>fabids</taxon>
        <taxon>Malpighiales</taxon>
        <taxon>Salicaceae</taxon>
        <taxon>Saliceae</taxon>
        <taxon>Salix</taxon>
    </lineage>
</organism>
<dbReference type="EMBL" id="VDCV01000002">
    <property type="protein sequence ID" value="KAB5569021.1"/>
    <property type="molecule type" value="Genomic_DNA"/>
</dbReference>
<keyword evidence="2" id="KW-1185">Reference proteome</keyword>
<name>A0A5N5NR30_9ROSI</name>
<accession>A0A5N5NR30</accession>
<comment type="caution">
    <text evidence="1">The sequence shown here is derived from an EMBL/GenBank/DDBJ whole genome shotgun (WGS) entry which is preliminary data.</text>
</comment>
<protein>
    <submittedName>
        <fullName evidence="1">Uncharacterized protein</fullName>
    </submittedName>
</protein>
<sequence>MIVSWIRNSASPSVKSLFDLVDNAYEVWNELRGRLARQNRPRIFQLKRALANLSQGNDLVNIYDWKLKLIWDELALHYHSPLFPLILKNMEDVNLLEEKG</sequence>
<dbReference type="PANTHER" id="PTHR37610">
    <property type="entry name" value="CCHC-TYPE DOMAIN-CONTAINING PROTEIN"/>
    <property type="match status" value="1"/>
</dbReference>
<dbReference type="Proteomes" id="UP000326939">
    <property type="component" value="Chromosome 2"/>
</dbReference>
<proteinExistence type="predicted"/>
<dbReference type="AlphaFoldDB" id="A0A5N5NR30"/>
<evidence type="ECO:0000313" key="1">
    <source>
        <dbReference type="EMBL" id="KAB5569021.1"/>
    </source>
</evidence>